<sequence>MSDETKNDATVPSTKESDPTIAKGADEEDDTTVVTDSNSSRDLEGNAPVFLSRGAARSFCESYGNSIGCVLILAGFVVGMVMILGGGYSCNWGSEEEGHGETSSSP</sequence>
<evidence type="ECO:0000313" key="3">
    <source>
        <dbReference type="EMBL" id="CAD9975614.1"/>
    </source>
</evidence>
<keyword evidence="2" id="KW-0812">Transmembrane</keyword>
<organism evidence="3">
    <name type="scientific">Entomoneis paludosa</name>
    <dbReference type="NCBI Taxonomy" id="265537"/>
    <lineage>
        <taxon>Eukaryota</taxon>
        <taxon>Sar</taxon>
        <taxon>Stramenopiles</taxon>
        <taxon>Ochrophyta</taxon>
        <taxon>Bacillariophyta</taxon>
        <taxon>Bacillariophyceae</taxon>
        <taxon>Bacillariophycidae</taxon>
        <taxon>Entomoneidaceae</taxon>
        <taxon>Entomoneis</taxon>
    </lineage>
</organism>
<evidence type="ECO:0000256" key="2">
    <source>
        <dbReference type="SAM" id="Phobius"/>
    </source>
</evidence>
<dbReference type="AlphaFoldDB" id="A0A7S3DSH8"/>
<feature type="transmembrane region" description="Helical" evidence="2">
    <location>
        <begin position="67"/>
        <end position="88"/>
    </location>
</feature>
<accession>A0A7S3DSH8</accession>
<keyword evidence="2" id="KW-1133">Transmembrane helix</keyword>
<gene>
    <name evidence="3" type="ORF">APAL1065_LOCUS16347</name>
</gene>
<dbReference type="EMBL" id="HBHT01024352">
    <property type="protein sequence ID" value="CAD9975614.1"/>
    <property type="molecule type" value="Transcribed_RNA"/>
</dbReference>
<evidence type="ECO:0000256" key="1">
    <source>
        <dbReference type="SAM" id="MobiDB-lite"/>
    </source>
</evidence>
<proteinExistence type="predicted"/>
<keyword evidence="2" id="KW-0472">Membrane</keyword>
<reference evidence="3" key="1">
    <citation type="submission" date="2021-01" db="EMBL/GenBank/DDBJ databases">
        <authorList>
            <person name="Corre E."/>
            <person name="Pelletier E."/>
            <person name="Niang G."/>
            <person name="Scheremetjew M."/>
            <person name="Finn R."/>
            <person name="Kale V."/>
            <person name="Holt S."/>
            <person name="Cochrane G."/>
            <person name="Meng A."/>
            <person name="Brown T."/>
            <person name="Cohen L."/>
        </authorList>
    </citation>
    <scope>NUCLEOTIDE SEQUENCE</scope>
    <source>
        <strain evidence="3">CCMP125</strain>
    </source>
</reference>
<feature type="region of interest" description="Disordered" evidence="1">
    <location>
        <begin position="1"/>
        <end position="45"/>
    </location>
</feature>
<name>A0A7S3DSH8_9STRA</name>
<protein>
    <submittedName>
        <fullName evidence="3">Uncharacterized protein</fullName>
    </submittedName>
</protein>